<dbReference type="InterPro" id="IPR005019">
    <property type="entry name" value="Adenine_glyco"/>
</dbReference>
<organism evidence="1 2">
    <name type="scientific">Neobacillus kokaensis</name>
    <dbReference type="NCBI Taxonomy" id="2759023"/>
    <lineage>
        <taxon>Bacteria</taxon>
        <taxon>Bacillati</taxon>
        <taxon>Bacillota</taxon>
        <taxon>Bacilli</taxon>
        <taxon>Bacillales</taxon>
        <taxon>Bacillaceae</taxon>
        <taxon>Neobacillus</taxon>
    </lineage>
</organism>
<dbReference type="EMBL" id="BNDS01000001">
    <property type="protein sequence ID" value="GHH96853.1"/>
    <property type="molecule type" value="Genomic_DNA"/>
</dbReference>
<dbReference type="PANTHER" id="PTHR30037:SF4">
    <property type="entry name" value="DNA-3-METHYLADENINE GLYCOSYLASE I"/>
    <property type="match status" value="1"/>
</dbReference>
<accession>A0ABQ3MYM2</accession>
<proteinExistence type="predicted"/>
<keyword evidence="2" id="KW-1185">Reference proteome</keyword>
<dbReference type="InterPro" id="IPR004597">
    <property type="entry name" value="Tag"/>
</dbReference>
<dbReference type="PANTHER" id="PTHR30037">
    <property type="entry name" value="DNA-3-METHYLADENINE GLYCOSYLASE 1"/>
    <property type="match status" value="1"/>
</dbReference>
<dbReference type="InterPro" id="IPR052891">
    <property type="entry name" value="DNA-3mA_glycosylase"/>
</dbReference>
<dbReference type="Gene3D" id="1.10.340.30">
    <property type="entry name" value="Hypothetical protein, domain 2"/>
    <property type="match status" value="1"/>
</dbReference>
<evidence type="ECO:0000313" key="2">
    <source>
        <dbReference type="Proteomes" id="UP000637074"/>
    </source>
</evidence>
<dbReference type="Proteomes" id="UP000637074">
    <property type="component" value="Unassembled WGS sequence"/>
</dbReference>
<protein>
    <submittedName>
        <fullName evidence="1">DNA-3-methyladenine glycosylase I</fullName>
    </submittedName>
</protein>
<dbReference type="NCBIfam" id="TIGR00624">
    <property type="entry name" value="tag"/>
    <property type="match status" value="1"/>
</dbReference>
<comment type="caution">
    <text evidence="1">The sequence shown here is derived from an EMBL/GenBank/DDBJ whole genome shotgun (WGS) entry which is preliminary data.</text>
</comment>
<evidence type="ECO:0000313" key="1">
    <source>
        <dbReference type="EMBL" id="GHH96853.1"/>
    </source>
</evidence>
<dbReference type="InterPro" id="IPR011257">
    <property type="entry name" value="DNA_glycosylase"/>
</dbReference>
<dbReference type="SUPFAM" id="SSF48150">
    <property type="entry name" value="DNA-glycosylase"/>
    <property type="match status" value="1"/>
</dbReference>
<sequence>MKMENVSRCGWVNQDPLYIDYHDHEWGVPVYDDRLLFEFLNLEGAQAGLSWYTILKKRENYQKAFDNFDAEKITAYDEHKMEELLHNEGIVRNKLKINAVVTNAKAYLKVVEEFGSFADYIWSFVDGKPIQNHFKDLSEVPATTNISDRLSKDLKKRGFKFVGSTICYAFMQAVGMVNDHVETCFCYQRSRKKTMS</sequence>
<gene>
    <name evidence="1" type="primary">tag</name>
    <name evidence="1" type="ORF">AM1BK_03960</name>
</gene>
<dbReference type="RefSeq" id="WP_370464995.1">
    <property type="nucleotide sequence ID" value="NZ_BNDS01000001.1"/>
</dbReference>
<dbReference type="Pfam" id="PF03352">
    <property type="entry name" value="Adenine_glyco"/>
    <property type="match status" value="1"/>
</dbReference>
<reference evidence="1 2" key="1">
    <citation type="journal article" date="2022" name="Int. J. Syst. Evol. Microbiol.">
        <title>Neobacillus kokaensis sp. nov., isolated from soil.</title>
        <authorList>
            <person name="Yuki K."/>
            <person name="Matsubara H."/>
            <person name="Yamaguchi S."/>
        </authorList>
    </citation>
    <scope>NUCLEOTIDE SEQUENCE [LARGE SCALE GENOMIC DNA]</scope>
    <source>
        <strain evidence="1 2">LOB 377</strain>
    </source>
</reference>
<name>A0ABQ3MYM2_9BACI</name>